<proteinExistence type="predicted"/>
<dbReference type="Proteomes" id="UP001152321">
    <property type="component" value="Unassembled WGS sequence"/>
</dbReference>
<dbReference type="RefSeq" id="WP_277578463.1">
    <property type="nucleotide sequence ID" value="NZ_JANRMI010000003.1"/>
</dbReference>
<reference evidence="2" key="1">
    <citation type="submission" date="2022-08" db="EMBL/GenBank/DDBJ databases">
        <title>Novel Bdellovibrio Species Isolated from Svalbard: Designation Bdellovibrio svalbardensis.</title>
        <authorList>
            <person name="Mitchell R.J."/>
            <person name="Choi S.Y."/>
        </authorList>
    </citation>
    <scope>NUCLEOTIDE SEQUENCE</scope>
    <source>
        <strain evidence="2">PAP01</strain>
    </source>
</reference>
<protein>
    <submittedName>
        <fullName evidence="2">DUF1653 domain-containing protein</fullName>
    </submittedName>
</protein>
<dbReference type="EMBL" id="JANRMI010000003">
    <property type="protein sequence ID" value="MDG0816986.1"/>
    <property type="molecule type" value="Genomic_DNA"/>
</dbReference>
<comment type="caution">
    <text evidence="2">The sequence shown here is derived from an EMBL/GenBank/DDBJ whole genome shotgun (WGS) entry which is preliminary data.</text>
</comment>
<accession>A0ABT6DJE8</accession>
<gene>
    <name evidence="2" type="ORF">NWE73_11460</name>
</gene>
<keyword evidence="3" id="KW-1185">Reference proteome</keyword>
<evidence type="ECO:0000313" key="2">
    <source>
        <dbReference type="EMBL" id="MDG0816986.1"/>
    </source>
</evidence>
<evidence type="ECO:0000259" key="1">
    <source>
        <dbReference type="Pfam" id="PF07866"/>
    </source>
</evidence>
<dbReference type="InterPro" id="IPR023387">
    <property type="entry name" value="DUF1653-like_dom"/>
</dbReference>
<organism evidence="2 3">
    <name type="scientific">Bdellovibrio svalbardensis</name>
    <dbReference type="NCBI Taxonomy" id="2972972"/>
    <lineage>
        <taxon>Bacteria</taxon>
        <taxon>Pseudomonadati</taxon>
        <taxon>Bdellovibrionota</taxon>
        <taxon>Bdellovibrionia</taxon>
        <taxon>Bdellovibrionales</taxon>
        <taxon>Pseudobdellovibrionaceae</taxon>
        <taxon>Bdellovibrio</taxon>
    </lineage>
</organism>
<name>A0ABT6DJE8_9BACT</name>
<evidence type="ECO:0000313" key="3">
    <source>
        <dbReference type="Proteomes" id="UP001152321"/>
    </source>
</evidence>
<feature type="domain" description="DUF1653" evidence="1">
    <location>
        <begin position="11"/>
        <end position="72"/>
    </location>
</feature>
<dbReference type="InterPro" id="IPR037135">
    <property type="entry name" value="DUF1653-like_dom_sf"/>
</dbReference>
<sequence>MNETKPIAGAIYQHYKGKQYRVIGVGRHSETLEEVVLYEALYENSLGRLWSRPLGMWAELVEVNGEMVPRFKFLFN</sequence>
<dbReference type="Pfam" id="PF07866">
    <property type="entry name" value="DUF1653"/>
    <property type="match status" value="1"/>
</dbReference>
<dbReference type="Gene3D" id="2.30.30.320">
    <property type="entry name" value="DUF1653-like domain"/>
    <property type="match status" value="1"/>
</dbReference>